<evidence type="ECO:0000313" key="3">
    <source>
        <dbReference type="WBParaSite" id="nRc.2.0.1.t32486-RA"/>
    </source>
</evidence>
<dbReference type="PANTHER" id="PTHR12271">
    <property type="entry name" value="POLY A POLYMERASE CID PAP -RELATED"/>
    <property type="match status" value="1"/>
</dbReference>
<name>A0A915K2Q8_ROMCU</name>
<dbReference type="AlphaFoldDB" id="A0A915K2Q8"/>
<dbReference type="WBParaSite" id="nRc.2.0.1.t32486-RA">
    <property type="protein sequence ID" value="nRc.2.0.1.t32486-RA"/>
    <property type="gene ID" value="nRc.2.0.1.g32486"/>
</dbReference>
<dbReference type="CDD" id="cd05402">
    <property type="entry name" value="NT_PAP_TUTase"/>
    <property type="match status" value="1"/>
</dbReference>
<keyword evidence="2" id="KW-1185">Reference proteome</keyword>
<dbReference type="InterPro" id="IPR043519">
    <property type="entry name" value="NT_sf"/>
</dbReference>
<dbReference type="GO" id="GO:0016779">
    <property type="term" value="F:nucleotidyltransferase activity"/>
    <property type="evidence" value="ECO:0007669"/>
    <property type="project" value="TreeGrafter"/>
</dbReference>
<proteinExistence type="predicted"/>
<dbReference type="SUPFAM" id="SSF81301">
    <property type="entry name" value="Nucleotidyltransferase"/>
    <property type="match status" value="1"/>
</dbReference>
<feature type="domain" description="Poly(A) RNA polymerase mitochondrial-like central palm" evidence="1">
    <location>
        <begin position="43"/>
        <end position="144"/>
    </location>
</feature>
<dbReference type="PANTHER" id="PTHR12271:SF40">
    <property type="entry name" value="POLY(A) RNA POLYMERASE GLD2"/>
    <property type="match status" value="1"/>
</dbReference>
<accession>A0A915K2Q8</accession>
<dbReference type="Gene3D" id="3.30.460.10">
    <property type="entry name" value="Beta Polymerase, domain 2"/>
    <property type="match status" value="1"/>
</dbReference>
<organism evidence="2 3">
    <name type="scientific">Romanomermis culicivorax</name>
    <name type="common">Nematode worm</name>
    <dbReference type="NCBI Taxonomy" id="13658"/>
    <lineage>
        <taxon>Eukaryota</taxon>
        <taxon>Metazoa</taxon>
        <taxon>Ecdysozoa</taxon>
        <taxon>Nematoda</taxon>
        <taxon>Enoplea</taxon>
        <taxon>Dorylaimia</taxon>
        <taxon>Mermithida</taxon>
        <taxon>Mermithoidea</taxon>
        <taxon>Mermithidae</taxon>
        <taxon>Romanomermis</taxon>
    </lineage>
</organism>
<dbReference type="InterPro" id="IPR054708">
    <property type="entry name" value="MTPAP-like_central"/>
</dbReference>
<dbReference type="Proteomes" id="UP000887565">
    <property type="component" value="Unplaced"/>
</dbReference>
<reference evidence="3" key="1">
    <citation type="submission" date="2022-11" db="UniProtKB">
        <authorList>
            <consortium name="WormBaseParasite"/>
        </authorList>
    </citation>
    <scope>IDENTIFICATION</scope>
</reference>
<protein>
    <submittedName>
        <fullName evidence="3">Polymerase nucleotidyl transferase domain-containing protein</fullName>
    </submittedName>
</protein>
<sequence length="215" mass="24303">MVFDRSFCPHLSKPFTATTTSSGPMEFDAPNRHFHPSSKFGKQTYGSMVTGLGVEENADVDISVHFTSRTASPRRETIDQLRQLVNFLKSRAGLDIWMVEPIYRAKVPLVRFHTTAIDGTSRSVELTIGNINATVNSALSKTYVGKSPLCVFSTSKMKGNKRQTEKGPKEDRVDWSLKLWLIEPLAIDFDAFLGFWKTPYLMHNYNTNDISDLIY</sequence>
<dbReference type="Pfam" id="PF22600">
    <property type="entry name" value="MTPAP-like_central"/>
    <property type="match status" value="1"/>
</dbReference>
<dbReference type="GO" id="GO:0031123">
    <property type="term" value="P:RNA 3'-end processing"/>
    <property type="evidence" value="ECO:0007669"/>
    <property type="project" value="TreeGrafter"/>
</dbReference>
<evidence type="ECO:0000313" key="2">
    <source>
        <dbReference type="Proteomes" id="UP000887565"/>
    </source>
</evidence>
<evidence type="ECO:0000259" key="1">
    <source>
        <dbReference type="Pfam" id="PF22600"/>
    </source>
</evidence>